<sequence length="499" mass="54932">MDNNEVPLQDFDSDNENHMNDSYSGESKVKVGKDGLPLNVIQESTDNVEAPESPKKHSKRNESSDSIDSSNDQDLESNRNKDVSETNNEEENPPLIIRQKRFATIVNLLNSQLGAGILSVPSTFVNTGIVASIVLSLATMGISYGCMILLLILVNQTGKEGLPELTAQILKKPGSITLSVLNVVFLITALVAYLILGGDMITSWFELGGVGHLVESRMRHALMIFIYAILFPIMLTIPRNISFLKYFSMATVFCIIFFLIALAYKAGYYSHKYGGMEPTCKVWKLDFSIFSSLSIYGLSYAFPAVALPAIRLYNPNLRKRKIVTLWANVLCFVLVTVAGITGYLCFGASTDGNILKNFDSNDILMIVCRCGFFVIVSCAYPMVSQSVMSMWGGLIFGNDNPPTLPTWKRAVVIVLNNIIPLVLAMFLPTAKPILSIGGALGGCIVDFIFPPLMYVVYHWNEEKKFGFKYIILYLCIAFGAVTGAIATYQAVVDAIDSLK</sequence>
<keyword evidence="4 9" id="KW-0812">Transmembrane</keyword>
<comment type="subcellular location">
    <subcellularLocation>
        <location evidence="1">Membrane</location>
        <topology evidence="1">Multi-pass membrane protein</topology>
    </subcellularLocation>
</comment>
<feature type="transmembrane region" description="Helical" evidence="9">
    <location>
        <begin position="469"/>
        <end position="491"/>
    </location>
</feature>
<organism evidence="11 12">
    <name type="scientific">Tritrichomonas musculus</name>
    <dbReference type="NCBI Taxonomy" id="1915356"/>
    <lineage>
        <taxon>Eukaryota</taxon>
        <taxon>Metamonada</taxon>
        <taxon>Parabasalia</taxon>
        <taxon>Tritrichomonadida</taxon>
        <taxon>Tritrichomonadidae</taxon>
        <taxon>Tritrichomonas</taxon>
    </lineage>
</organism>
<feature type="transmembrane region" description="Helical" evidence="9">
    <location>
        <begin position="175"/>
        <end position="196"/>
    </location>
</feature>
<dbReference type="PANTHER" id="PTHR22950">
    <property type="entry name" value="AMINO ACID TRANSPORTER"/>
    <property type="match status" value="1"/>
</dbReference>
<accession>A0ABR2HU72</accession>
<feature type="transmembrane region" description="Helical" evidence="9">
    <location>
        <begin position="363"/>
        <end position="383"/>
    </location>
</feature>
<feature type="compositionally biased region" description="Basic and acidic residues" evidence="8">
    <location>
        <begin position="52"/>
        <end position="63"/>
    </location>
</feature>
<evidence type="ECO:0000256" key="4">
    <source>
        <dbReference type="ARBA" id="ARBA00022692"/>
    </source>
</evidence>
<keyword evidence="5" id="KW-0029">Amino-acid transport</keyword>
<feature type="domain" description="Amino acid transporter transmembrane" evidence="10">
    <location>
        <begin position="104"/>
        <end position="491"/>
    </location>
</feature>
<feature type="transmembrane region" description="Helical" evidence="9">
    <location>
        <begin position="216"/>
        <end position="235"/>
    </location>
</feature>
<comment type="similarity">
    <text evidence="2">Belongs to the amino acid/polyamine transporter 2 family.</text>
</comment>
<evidence type="ECO:0000256" key="3">
    <source>
        <dbReference type="ARBA" id="ARBA00022448"/>
    </source>
</evidence>
<evidence type="ECO:0000256" key="6">
    <source>
        <dbReference type="ARBA" id="ARBA00022989"/>
    </source>
</evidence>
<evidence type="ECO:0000256" key="2">
    <source>
        <dbReference type="ARBA" id="ARBA00008066"/>
    </source>
</evidence>
<evidence type="ECO:0000313" key="12">
    <source>
        <dbReference type="Proteomes" id="UP001470230"/>
    </source>
</evidence>
<evidence type="ECO:0000256" key="8">
    <source>
        <dbReference type="SAM" id="MobiDB-lite"/>
    </source>
</evidence>
<dbReference type="EMBL" id="JAPFFF010000023">
    <property type="protein sequence ID" value="KAK8852596.1"/>
    <property type="molecule type" value="Genomic_DNA"/>
</dbReference>
<keyword evidence="6 9" id="KW-1133">Transmembrane helix</keyword>
<feature type="transmembrane region" description="Helical" evidence="9">
    <location>
        <begin position="102"/>
        <end position="124"/>
    </location>
</feature>
<reference evidence="11 12" key="1">
    <citation type="submission" date="2024-04" db="EMBL/GenBank/DDBJ databases">
        <title>Tritrichomonas musculus Genome.</title>
        <authorList>
            <person name="Alves-Ferreira E."/>
            <person name="Grigg M."/>
            <person name="Lorenzi H."/>
            <person name="Galac M."/>
        </authorList>
    </citation>
    <scope>NUCLEOTIDE SEQUENCE [LARGE SCALE GENOMIC DNA]</scope>
    <source>
        <strain evidence="11 12">EAF2021</strain>
    </source>
</reference>
<keyword evidence="3" id="KW-0813">Transport</keyword>
<feature type="transmembrane region" description="Helical" evidence="9">
    <location>
        <begin position="322"/>
        <end position="343"/>
    </location>
</feature>
<feature type="transmembrane region" description="Helical" evidence="9">
    <location>
        <begin position="410"/>
        <end position="427"/>
    </location>
</feature>
<dbReference type="Proteomes" id="UP001470230">
    <property type="component" value="Unassembled WGS sequence"/>
</dbReference>
<dbReference type="InterPro" id="IPR013057">
    <property type="entry name" value="AA_transpt_TM"/>
</dbReference>
<feature type="region of interest" description="Disordered" evidence="8">
    <location>
        <begin position="1"/>
        <end position="94"/>
    </location>
</feature>
<dbReference type="PANTHER" id="PTHR22950:SF458">
    <property type="entry name" value="SODIUM-COUPLED NEUTRAL AMINO ACID TRANSPORTER 11-RELATED"/>
    <property type="match status" value="1"/>
</dbReference>
<name>A0ABR2HU72_9EUKA</name>
<evidence type="ECO:0000313" key="11">
    <source>
        <dbReference type="EMBL" id="KAK8852596.1"/>
    </source>
</evidence>
<evidence type="ECO:0000256" key="7">
    <source>
        <dbReference type="ARBA" id="ARBA00023136"/>
    </source>
</evidence>
<evidence type="ECO:0000256" key="5">
    <source>
        <dbReference type="ARBA" id="ARBA00022970"/>
    </source>
</evidence>
<comment type="caution">
    <text evidence="11">The sequence shown here is derived from an EMBL/GenBank/DDBJ whole genome shotgun (WGS) entry which is preliminary data.</text>
</comment>
<evidence type="ECO:0000256" key="1">
    <source>
        <dbReference type="ARBA" id="ARBA00004141"/>
    </source>
</evidence>
<evidence type="ECO:0000256" key="9">
    <source>
        <dbReference type="SAM" id="Phobius"/>
    </source>
</evidence>
<keyword evidence="7 9" id="KW-0472">Membrane</keyword>
<evidence type="ECO:0000259" key="10">
    <source>
        <dbReference type="Pfam" id="PF01490"/>
    </source>
</evidence>
<feature type="transmembrane region" description="Helical" evidence="9">
    <location>
        <begin position="247"/>
        <end position="267"/>
    </location>
</feature>
<keyword evidence="12" id="KW-1185">Reference proteome</keyword>
<protein>
    <recommendedName>
        <fullName evidence="10">Amino acid transporter transmembrane domain-containing protein</fullName>
    </recommendedName>
</protein>
<feature type="transmembrane region" description="Helical" evidence="9">
    <location>
        <begin position="130"/>
        <end position="154"/>
    </location>
</feature>
<feature type="transmembrane region" description="Helical" evidence="9">
    <location>
        <begin position="433"/>
        <end position="457"/>
    </location>
</feature>
<feature type="transmembrane region" description="Helical" evidence="9">
    <location>
        <begin position="287"/>
        <end position="310"/>
    </location>
</feature>
<proteinExistence type="inferred from homology"/>
<dbReference type="Pfam" id="PF01490">
    <property type="entry name" value="Aa_trans"/>
    <property type="match status" value="1"/>
</dbReference>
<gene>
    <name evidence="11" type="ORF">M9Y10_017584</name>
</gene>